<evidence type="ECO:0000313" key="1">
    <source>
        <dbReference type="EMBL" id="KAH9527528.1"/>
    </source>
</evidence>
<reference evidence="1" key="1">
    <citation type="submission" date="2013-05" db="EMBL/GenBank/DDBJ databases">
        <authorList>
            <person name="Yim A.K.Y."/>
            <person name="Chan T.F."/>
            <person name="Ji K.M."/>
            <person name="Liu X.Y."/>
            <person name="Zhou J.W."/>
            <person name="Li R.Q."/>
            <person name="Yang K.Y."/>
            <person name="Li J."/>
            <person name="Li M."/>
            <person name="Law P.T.W."/>
            <person name="Wu Y.L."/>
            <person name="Cai Z.L."/>
            <person name="Qin H."/>
            <person name="Bao Y."/>
            <person name="Leung R.K.K."/>
            <person name="Ng P.K.S."/>
            <person name="Zou J."/>
            <person name="Zhong X.J."/>
            <person name="Ran P.X."/>
            <person name="Zhong N.S."/>
            <person name="Liu Z.G."/>
            <person name="Tsui S.K.W."/>
        </authorList>
    </citation>
    <scope>NUCLEOTIDE SEQUENCE</scope>
    <source>
        <strain evidence="1">Derf</strain>
        <tissue evidence="1">Whole organism</tissue>
    </source>
</reference>
<sequence>MKLNGYSEKGNCGGIALKIVNSMDDADDHDDDNKIPVTQQATLLVAINR</sequence>
<reference evidence="1" key="2">
    <citation type="journal article" date="2022" name="Res Sq">
        <title>Comparative Genomics Reveals Insights into the Divergent Evolution of Astigmatic Mites and Household Pest Adaptations.</title>
        <authorList>
            <person name="Xiong Q."/>
            <person name="Wan A.T.-Y."/>
            <person name="Liu X.-Y."/>
            <person name="Fung C.S.-H."/>
            <person name="Xiao X."/>
            <person name="Malainual N."/>
            <person name="Hou J."/>
            <person name="Wang L."/>
            <person name="Wang M."/>
            <person name="Yang K."/>
            <person name="Cui Y."/>
            <person name="Leung E."/>
            <person name="Nong W."/>
            <person name="Shin S.-K."/>
            <person name="Au S."/>
            <person name="Jeong K.Y."/>
            <person name="Chew F.T."/>
            <person name="Hui J."/>
            <person name="Leung T.F."/>
            <person name="Tungtrongchitr A."/>
            <person name="Zhong N."/>
            <person name="Liu Z."/>
            <person name="Tsui S."/>
        </authorList>
    </citation>
    <scope>NUCLEOTIDE SEQUENCE</scope>
    <source>
        <strain evidence="1">Derf</strain>
        <tissue evidence="1">Whole organism</tissue>
    </source>
</reference>
<proteinExistence type="predicted"/>
<dbReference type="AlphaFoldDB" id="A0A922L9R3"/>
<keyword evidence="2" id="KW-1185">Reference proteome</keyword>
<dbReference type="EMBL" id="ASGP02000001">
    <property type="protein sequence ID" value="KAH9527528.1"/>
    <property type="molecule type" value="Genomic_DNA"/>
</dbReference>
<protein>
    <submittedName>
        <fullName evidence="1">Uncharacterized protein</fullName>
    </submittedName>
</protein>
<organism evidence="1 2">
    <name type="scientific">Dermatophagoides farinae</name>
    <name type="common">American house dust mite</name>
    <dbReference type="NCBI Taxonomy" id="6954"/>
    <lineage>
        <taxon>Eukaryota</taxon>
        <taxon>Metazoa</taxon>
        <taxon>Ecdysozoa</taxon>
        <taxon>Arthropoda</taxon>
        <taxon>Chelicerata</taxon>
        <taxon>Arachnida</taxon>
        <taxon>Acari</taxon>
        <taxon>Acariformes</taxon>
        <taxon>Sarcoptiformes</taxon>
        <taxon>Astigmata</taxon>
        <taxon>Psoroptidia</taxon>
        <taxon>Analgoidea</taxon>
        <taxon>Pyroglyphidae</taxon>
        <taxon>Dermatophagoidinae</taxon>
        <taxon>Dermatophagoides</taxon>
    </lineage>
</organism>
<accession>A0A922L9R3</accession>
<dbReference type="Proteomes" id="UP000790347">
    <property type="component" value="Unassembled WGS sequence"/>
</dbReference>
<name>A0A922L9R3_DERFA</name>
<gene>
    <name evidence="1" type="ORF">DERF_001538</name>
</gene>
<comment type="caution">
    <text evidence="1">The sequence shown here is derived from an EMBL/GenBank/DDBJ whole genome shotgun (WGS) entry which is preliminary data.</text>
</comment>
<evidence type="ECO:0000313" key="2">
    <source>
        <dbReference type="Proteomes" id="UP000790347"/>
    </source>
</evidence>